<dbReference type="PANTHER" id="PTHR46289">
    <property type="entry name" value="52 KDA REPRESSOR OF THE INHIBITOR OF THE PROTEIN KINASE-LIKE PROTEIN-RELATED"/>
    <property type="match status" value="1"/>
</dbReference>
<evidence type="ECO:0000256" key="1">
    <source>
        <dbReference type="SAM" id="MobiDB-lite"/>
    </source>
</evidence>
<protein>
    <submittedName>
        <fullName evidence="2">Uncharacterized protein</fullName>
    </submittedName>
</protein>
<dbReference type="Proteomes" id="UP001159363">
    <property type="component" value="Chromosome 7"/>
</dbReference>
<organism evidence="2 3">
    <name type="scientific">Dryococelus australis</name>
    <dbReference type="NCBI Taxonomy" id="614101"/>
    <lineage>
        <taxon>Eukaryota</taxon>
        <taxon>Metazoa</taxon>
        <taxon>Ecdysozoa</taxon>
        <taxon>Arthropoda</taxon>
        <taxon>Hexapoda</taxon>
        <taxon>Insecta</taxon>
        <taxon>Pterygota</taxon>
        <taxon>Neoptera</taxon>
        <taxon>Polyneoptera</taxon>
        <taxon>Phasmatodea</taxon>
        <taxon>Verophasmatodea</taxon>
        <taxon>Anareolatae</taxon>
        <taxon>Phasmatidae</taxon>
        <taxon>Eurycanthinae</taxon>
        <taxon>Dryococelus</taxon>
    </lineage>
</organism>
<evidence type="ECO:0000313" key="2">
    <source>
        <dbReference type="EMBL" id="KAJ8876795.1"/>
    </source>
</evidence>
<reference evidence="2 3" key="1">
    <citation type="submission" date="2023-02" db="EMBL/GenBank/DDBJ databases">
        <title>LHISI_Scaffold_Assembly.</title>
        <authorList>
            <person name="Stuart O.P."/>
            <person name="Cleave R."/>
            <person name="Magrath M.J.L."/>
            <person name="Mikheyev A.S."/>
        </authorList>
    </citation>
    <scope>NUCLEOTIDE SEQUENCE [LARGE SCALE GENOMIC DNA]</scope>
    <source>
        <strain evidence="2">Daus_M_001</strain>
        <tissue evidence="2">Leg muscle</tissue>
    </source>
</reference>
<gene>
    <name evidence="2" type="ORF">PR048_021242</name>
</gene>
<accession>A0ABQ9GXM7</accession>
<dbReference type="InterPro" id="IPR052958">
    <property type="entry name" value="IFN-induced_PKR_regulator"/>
</dbReference>
<evidence type="ECO:0000313" key="3">
    <source>
        <dbReference type="Proteomes" id="UP001159363"/>
    </source>
</evidence>
<name>A0ABQ9GXM7_9NEOP</name>
<proteinExistence type="predicted"/>
<comment type="caution">
    <text evidence="2">The sequence shown here is derived from an EMBL/GenBank/DDBJ whole genome shotgun (WGS) entry which is preliminary data.</text>
</comment>
<sequence length="384" mass="44082">MEQRRNERAERTRDPRENPLTSSIVGHDFHSRISGTPKNLNDIGLHNGKKTDYFTKCLLLEKPWHPPDDYRYPFSTHSKGEEKTVRCYLSKSHIDKYHWLVNSDVSKGKDFLRTYHAPEKEILNHISSQRLLLVEENRDRLCSIIETVIFIGRQNMPFRYRRDDGKLCSESVAVSNEDEDSQDVVRKEVRLTGKALGRLVLDYTTYLGLDLRYCVGVGTDGYAVITSEKCGASKVRSVRNATAIMKEIIAFFSQSAKRNSILNADVDSQLARLCETRWGESHDADTLGTLHTLRQDSEQSFSVLHKDAECTATQLGVHLIMPCLAARQMHRANYDANSIEEYYRKSIYIPLLDVLIDLSNDSHRMRYNVTTCAFFPPSFHIEGR</sequence>
<dbReference type="EMBL" id="JARBHB010000008">
    <property type="protein sequence ID" value="KAJ8876795.1"/>
    <property type="molecule type" value="Genomic_DNA"/>
</dbReference>
<feature type="region of interest" description="Disordered" evidence="1">
    <location>
        <begin position="1"/>
        <end position="23"/>
    </location>
</feature>
<dbReference type="PANTHER" id="PTHR46289:SF14">
    <property type="entry name" value="DUF4371 DOMAIN-CONTAINING PROTEIN"/>
    <property type="match status" value="1"/>
</dbReference>
<keyword evidence="3" id="KW-1185">Reference proteome</keyword>
<feature type="compositionally biased region" description="Basic and acidic residues" evidence="1">
    <location>
        <begin position="1"/>
        <end position="17"/>
    </location>
</feature>